<proteinExistence type="predicted"/>
<accession>A0ACB8FMA8</accession>
<reference evidence="1" key="1">
    <citation type="submission" date="2021-08" db="EMBL/GenBank/DDBJ databases">
        <title>The first chromosome-level gecko genome reveals the dynamic sex chromosomes of Neotropical dwarf geckos (Sphaerodactylidae: Sphaerodactylus).</title>
        <authorList>
            <person name="Pinto B.J."/>
            <person name="Keating S.E."/>
            <person name="Gamble T."/>
        </authorList>
    </citation>
    <scope>NUCLEOTIDE SEQUENCE</scope>
    <source>
        <strain evidence="1">TG3544</strain>
    </source>
</reference>
<keyword evidence="2" id="KW-1185">Reference proteome</keyword>
<dbReference type="EMBL" id="CM037619">
    <property type="protein sequence ID" value="KAH8006276.1"/>
    <property type="molecule type" value="Genomic_DNA"/>
</dbReference>
<comment type="caution">
    <text evidence="1">The sequence shown here is derived from an EMBL/GenBank/DDBJ whole genome shotgun (WGS) entry which is preliminary data.</text>
</comment>
<protein>
    <submittedName>
        <fullName evidence="1">Uncharacterized protein</fullName>
    </submittedName>
</protein>
<evidence type="ECO:0000313" key="2">
    <source>
        <dbReference type="Proteomes" id="UP000827872"/>
    </source>
</evidence>
<dbReference type="Proteomes" id="UP000827872">
    <property type="component" value="Linkage Group LG06"/>
</dbReference>
<gene>
    <name evidence="1" type="ORF">K3G42_001506</name>
</gene>
<name>A0ACB8FMA8_9SAUR</name>
<evidence type="ECO:0000313" key="1">
    <source>
        <dbReference type="EMBL" id="KAH8006276.1"/>
    </source>
</evidence>
<sequence>MDGSHRTAAAAEEVGIQHQIPPITSSSDEYQALALPESGLGCWLHSAKMGTSKPCWPLACCSLLGWGVGGGTGSISKLPSHPPPQNQTCRSGSTGLGDKHAAQ</sequence>
<organism evidence="1 2">
    <name type="scientific">Sphaerodactylus townsendi</name>
    <dbReference type="NCBI Taxonomy" id="933632"/>
    <lineage>
        <taxon>Eukaryota</taxon>
        <taxon>Metazoa</taxon>
        <taxon>Chordata</taxon>
        <taxon>Craniata</taxon>
        <taxon>Vertebrata</taxon>
        <taxon>Euteleostomi</taxon>
        <taxon>Lepidosauria</taxon>
        <taxon>Squamata</taxon>
        <taxon>Bifurcata</taxon>
        <taxon>Gekkota</taxon>
        <taxon>Sphaerodactylidae</taxon>
        <taxon>Sphaerodactylus</taxon>
    </lineage>
</organism>